<feature type="compositionally biased region" description="Low complexity" evidence="1">
    <location>
        <begin position="124"/>
        <end position="148"/>
    </location>
</feature>
<dbReference type="RefSeq" id="WP_087651519.1">
    <property type="nucleotide sequence ID" value="NZ_CP021509.1"/>
</dbReference>
<evidence type="ECO:0000313" key="3">
    <source>
        <dbReference type="Proteomes" id="UP000196205"/>
    </source>
</evidence>
<gene>
    <name evidence="2" type="ORF">S1001342_00730</name>
</gene>
<evidence type="ECO:0000256" key="1">
    <source>
        <dbReference type="SAM" id="MobiDB-lite"/>
    </source>
</evidence>
<protein>
    <submittedName>
        <fullName evidence="2">Uncharacterized protein</fullName>
    </submittedName>
</protein>
<dbReference type="AlphaFoldDB" id="A0A1Y0Y3P9"/>
<evidence type="ECO:0000313" key="2">
    <source>
        <dbReference type="EMBL" id="ARW47087.1"/>
    </source>
</evidence>
<reference evidence="2 3" key="1">
    <citation type="submission" date="2017-05" db="EMBL/GenBank/DDBJ databases">
        <title>Genome sequence of Acetobacter pasteurianus subsp. pasteurianus strain SRCM101342.</title>
        <authorList>
            <person name="Cho S.H."/>
        </authorList>
    </citation>
    <scope>NUCLEOTIDE SEQUENCE [LARGE SCALE GENOMIC DNA]</scope>
    <source>
        <strain evidence="2 3">SRCM101342</strain>
    </source>
</reference>
<dbReference type="Proteomes" id="UP000196205">
    <property type="component" value="Chromosome"/>
</dbReference>
<feature type="region of interest" description="Disordered" evidence="1">
    <location>
        <begin position="123"/>
        <end position="148"/>
    </location>
</feature>
<dbReference type="OrthoDB" id="7223810at2"/>
<name>A0A1Y0Y3P9_ACEPA</name>
<proteinExistence type="predicted"/>
<dbReference type="EMBL" id="CP021509">
    <property type="protein sequence ID" value="ARW47087.1"/>
    <property type="molecule type" value="Genomic_DNA"/>
</dbReference>
<sequence length="148" mass="15175">MKFFPLIETAANSGQFQLSGAAVEAESTTAALALIAPTVGEGLRYGAWLYHEVRGLPDFSPVADAEKGKSYTVLAQVGGTDQPWVADGQQLVSALCDASNLCLSMSQYMGFRLGLMPVDEKPVAAPATSGTEAASASSGTESAATPAS</sequence>
<organism evidence="2 3">
    <name type="scientific">Acetobacter pasteurianus subsp. pasteurianus</name>
    <dbReference type="NCBI Taxonomy" id="481145"/>
    <lineage>
        <taxon>Bacteria</taxon>
        <taxon>Pseudomonadati</taxon>
        <taxon>Pseudomonadota</taxon>
        <taxon>Alphaproteobacteria</taxon>
        <taxon>Acetobacterales</taxon>
        <taxon>Acetobacteraceae</taxon>
        <taxon>Acetobacter</taxon>
    </lineage>
</organism>
<accession>A0A1Y0Y3P9</accession>